<proteinExistence type="inferred from homology"/>
<dbReference type="PANTHER" id="PTHR43675">
    <property type="entry name" value="ARSENITE METHYLTRANSFERASE"/>
    <property type="match status" value="1"/>
</dbReference>
<organism evidence="10 11">
    <name type="scientific">Tectimicrobiota bacterium</name>
    <dbReference type="NCBI Taxonomy" id="2528274"/>
    <lineage>
        <taxon>Bacteria</taxon>
        <taxon>Pseudomonadati</taxon>
        <taxon>Nitrospinota/Tectimicrobiota group</taxon>
        <taxon>Candidatus Tectimicrobiota</taxon>
    </lineage>
</organism>
<keyword evidence="10" id="KW-0489">Methyltransferase</keyword>
<evidence type="ECO:0000256" key="2">
    <source>
        <dbReference type="ARBA" id="ARBA00022691"/>
    </source>
</evidence>
<name>A0A932MKZ8_UNCTE</name>
<keyword evidence="2" id="KW-0949">S-adenosyl-L-methionine</keyword>
<evidence type="ECO:0000256" key="5">
    <source>
        <dbReference type="ARBA" id="ARBA00034545"/>
    </source>
</evidence>
<dbReference type="EMBL" id="JACPUR010000006">
    <property type="protein sequence ID" value="MBI3126609.1"/>
    <property type="molecule type" value="Genomic_DNA"/>
</dbReference>
<evidence type="ECO:0000256" key="8">
    <source>
        <dbReference type="ARBA" id="ARBA00048428"/>
    </source>
</evidence>
<dbReference type="InterPro" id="IPR029063">
    <property type="entry name" value="SAM-dependent_MTases_sf"/>
</dbReference>
<dbReference type="PANTHER" id="PTHR43675:SF8">
    <property type="entry name" value="ARSENITE METHYLTRANSFERASE"/>
    <property type="match status" value="1"/>
</dbReference>
<evidence type="ECO:0000256" key="7">
    <source>
        <dbReference type="ARBA" id="ARBA00047943"/>
    </source>
</evidence>
<evidence type="ECO:0000256" key="4">
    <source>
        <dbReference type="ARBA" id="ARBA00034521"/>
    </source>
</evidence>
<evidence type="ECO:0000259" key="9">
    <source>
        <dbReference type="Pfam" id="PF13847"/>
    </source>
</evidence>
<evidence type="ECO:0000256" key="6">
    <source>
        <dbReference type="ARBA" id="ARBA00047941"/>
    </source>
</evidence>
<dbReference type="EC" id="2.1.1.137" evidence="4"/>
<comment type="catalytic activity">
    <reaction evidence="6">
        <text>arsenic triglutathione + [thioredoxin]-dithiol + S-adenosyl-L-methionine + 2 H2O = methylarsonous acid + [thioredoxin]-disulfide + 3 glutathione + S-adenosyl-L-homocysteine + H(+)</text>
        <dbReference type="Rhea" id="RHEA:69460"/>
        <dbReference type="Rhea" id="RHEA-COMP:10698"/>
        <dbReference type="Rhea" id="RHEA-COMP:10700"/>
        <dbReference type="ChEBI" id="CHEBI:15377"/>
        <dbReference type="ChEBI" id="CHEBI:15378"/>
        <dbReference type="ChEBI" id="CHEBI:17826"/>
        <dbReference type="ChEBI" id="CHEBI:29950"/>
        <dbReference type="ChEBI" id="CHEBI:50058"/>
        <dbReference type="ChEBI" id="CHEBI:57856"/>
        <dbReference type="ChEBI" id="CHEBI:57925"/>
        <dbReference type="ChEBI" id="CHEBI:59789"/>
        <dbReference type="ChEBI" id="CHEBI:183640"/>
        <dbReference type="EC" id="2.1.1.137"/>
    </reaction>
</comment>
<dbReference type="SUPFAM" id="SSF53335">
    <property type="entry name" value="S-adenosyl-L-methionine-dependent methyltransferases"/>
    <property type="match status" value="1"/>
</dbReference>
<comment type="catalytic activity">
    <reaction evidence="7">
        <text>arsenic triglutathione + 2 [thioredoxin]-dithiol + 2 S-adenosyl-L-methionine + H2O = dimethylarsinous acid + 2 [thioredoxin]-disulfide + 3 glutathione + 2 S-adenosyl-L-homocysteine + 2 H(+)</text>
        <dbReference type="Rhea" id="RHEA:69464"/>
        <dbReference type="Rhea" id="RHEA-COMP:10698"/>
        <dbReference type="Rhea" id="RHEA-COMP:10700"/>
        <dbReference type="ChEBI" id="CHEBI:15377"/>
        <dbReference type="ChEBI" id="CHEBI:15378"/>
        <dbReference type="ChEBI" id="CHEBI:23808"/>
        <dbReference type="ChEBI" id="CHEBI:29950"/>
        <dbReference type="ChEBI" id="CHEBI:50058"/>
        <dbReference type="ChEBI" id="CHEBI:57856"/>
        <dbReference type="ChEBI" id="CHEBI:57925"/>
        <dbReference type="ChEBI" id="CHEBI:59789"/>
        <dbReference type="ChEBI" id="CHEBI:183640"/>
        <dbReference type="EC" id="2.1.1.137"/>
    </reaction>
</comment>
<reference evidence="10" key="1">
    <citation type="submission" date="2020-07" db="EMBL/GenBank/DDBJ databases">
        <title>Huge and variable diversity of episymbiotic CPR bacteria and DPANN archaea in groundwater ecosystems.</title>
        <authorList>
            <person name="He C.Y."/>
            <person name="Keren R."/>
            <person name="Whittaker M."/>
            <person name="Farag I.F."/>
            <person name="Doudna J."/>
            <person name="Cate J.H.D."/>
            <person name="Banfield J.F."/>
        </authorList>
    </citation>
    <scope>NUCLEOTIDE SEQUENCE</scope>
    <source>
        <strain evidence="10">NC_groundwater_763_Ag_S-0.2um_68_21</strain>
    </source>
</reference>
<dbReference type="GO" id="GO:0032259">
    <property type="term" value="P:methylation"/>
    <property type="evidence" value="ECO:0007669"/>
    <property type="project" value="UniProtKB-KW"/>
</dbReference>
<protein>
    <recommendedName>
        <fullName evidence="5">Arsenite methyltransferase</fullName>
        <ecNumber evidence="4">2.1.1.137</ecNumber>
    </recommendedName>
</protein>
<dbReference type="AlphaFoldDB" id="A0A932MKZ8"/>
<accession>A0A932MKZ8</accession>
<comment type="caution">
    <text evidence="10">The sequence shown here is derived from an EMBL/GenBank/DDBJ whole genome shotgun (WGS) entry which is preliminary data.</text>
</comment>
<keyword evidence="1" id="KW-0808">Transferase</keyword>
<evidence type="ECO:0000256" key="3">
    <source>
        <dbReference type="ARBA" id="ARBA00034487"/>
    </source>
</evidence>
<dbReference type="InterPro" id="IPR026669">
    <property type="entry name" value="Arsenite_MeTrfase-like"/>
</dbReference>
<gene>
    <name evidence="10" type="ORF">HYZ11_03290</name>
</gene>
<dbReference type="InterPro" id="IPR025714">
    <property type="entry name" value="Methyltranfer_dom"/>
</dbReference>
<evidence type="ECO:0000313" key="10">
    <source>
        <dbReference type="EMBL" id="MBI3126609.1"/>
    </source>
</evidence>
<dbReference type="Gene3D" id="3.40.50.150">
    <property type="entry name" value="Vaccinia Virus protein VP39"/>
    <property type="match status" value="1"/>
</dbReference>
<dbReference type="Pfam" id="PF13847">
    <property type="entry name" value="Methyltransf_31"/>
    <property type="match status" value="1"/>
</dbReference>
<comment type="catalytic activity">
    <reaction evidence="8">
        <text>arsenic triglutathione + 3 [thioredoxin]-dithiol + 3 S-adenosyl-L-methionine = trimethylarsine + 3 [thioredoxin]-disulfide + 3 glutathione + 3 S-adenosyl-L-homocysteine + 3 H(+)</text>
        <dbReference type="Rhea" id="RHEA:69432"/>
        <dbReference type="Rhea" id="RHEA-COMP:10698"/>
        <dbReference type="Rhea" id="RHEA-COMP:10700"/>
        <dbReference type="ChEBI" id="CHEBI:15378"/>
        <dbReference type="ChEBI" id="CHEBI:27130"/>
        <dbReference type="ChEBI" id="CHEBI:29950"/>
        <dbReference type="ChEBI" id="CHEBI:50058"/>
        <dbReference type="ChEBI" id="CHEBI:57856"/>
        <dbReference type="ChEBI" id="CHEBI:57925"/>
        <dbReference type="ChEBI" id="CHEBI:59789"/>
        <dbReference type="ChEBI" id="CHEBI:183640"/>
        <dbReference type="EC" id="2.1.1.137"/>
    </reaction>
</comment>
<comment type="similarity">
    <text evidence="3">Belongs to the methyltransferase superfamily. Arsenite methyltransferase family.</text>
</comment>
<evidence type="ECO:0000256" key="1">
    <source>
        <dbReference type="ARBA" id="ARBA00022679"/>
    </source>
</evidence>
<sequence>MGTGASNIARIGYDPARAAALPAPVLAASAGCGNPLARARPRPGETVLDLGSGGGLDCFLAAGEVGPTGRVIGLDMTGAMLEKAEAARRALGLAHVEFRRGEMEAMPLASAAVDIIISNCAVNLSPDKAAVFREAFRVLRPGGRLALSDVLRTGEGGGGSMEEWCACIAGALTPGEFLEGLRAAGFEQAQIAERKPYIAEGHESMVITAEKPG</sequence>
<dbReference type="Proteomes" id="UP000782312">
    <property type="component" value="Unassembled WGS sequence"/>
</dbReference>
<feature type="domain" description="Methyltransferase" evidence="9">
    <location>
        <begin position="43"/>
        <end position="179"/>
    </location>
</feature>
<dbReference type="GO" id="GO:0030791">
    <property type="term" value="F:arsenite methyltransferase activity"/>
    <property type="evidence" value="ECO:0007669"/>
    <property type="project" value="UniProtKB-EC"/>
</dbReference>
<evidence type="ECO:0000313" key="11">
    <source>
        <dbReference type="Proteomes" id="UP000782312"/>
    </source>
</evidence>
<dbReference type="CDD" id="cd02440">
    <property type="entry name" value="AdoMet_MTases"/>
    <property type="match status" value="1"/>
</dbReference>